<evidence type="ECO:0000256" key="1">
    <source>
        <dbReference type="SAM" id="SignalP"/>
    </source>
</evidence>
<dbReference type="AlphaFoldDB" id="B8CI22"/>
<dbReference type="InterPro" id="IPR002110">
    <property type="entry name" value="Ankyrin_rpt"/>
</dbReference>
<dbReference type="RefSeq" id="WP_020910679.1">
    <property type="nucleotide sequence ID" value="NC_011566.1"/>
</dbReference>
<protein>
    <submittedName>
        <fullName evidence="2">Uncharacterized protein</fullName>
    </submittedName>
</protein>
<dbReference type="SUPFAM" id="SSF48403">
    <property type="entry name" value="Ankyrin repeat"/>
    <property type="match status" value="1"/>
</dbReference>
<sequence>MRTLLVLLFFTPMALAKSNHFSCSNLKHNFTGSEIIEVKKQLANNDGAPVIPSKVTLAVSIGDLDYIKKHRSFEVLAEALEVTLSSDLSLFNDLLALLEDSDINKQGEGKPTLLMVAADCGQTQAVTKLLSLGADINQGIATSGINPLNQAVMNRNTVMVRHLLANGAACHRATLVNGKSVFDLAKNQGNKEVSLLLDRCLIK</sequence>
<feature type="signal peptide" evidence="1">
    <location>
        <begin position="1"/>
        <end position="16"/>
    </location>
</feature>
<dbReference type="InterPro" id="IPR036770">
    <property type="entry name" value="Ankyrin_rpt-contain_sf"/>
</dbReference>
<dbReference type="Gene3D" id="1.25.40.20">
    <property type="entry name" value="Ankyrin repeat-containing domain"/>
    <property type="match status" value="1"/>
</dbReference>
<keyword evidence="3" id="KW-1185">Reference proteome</keyword>
<evidence type="ECO:0000313" key="2">
    <source>
        <dbReference type="EMBL" id="ACJ27298.1"/>
    </source>
</evidence>
<evidence type="ECO:0000313" key="3">
    <source>
        <dbReference type="Proteomes" id="UP000000753"/>
    </source>
</evidence>
<keyword evidence="1" id="KW-0732">Signal</keyword>
<name>B8CI22_SHEPW</name>
<dbReference type="SMART" id="SM00248">
    <property type="entry name" value="ANK"/>
    <property type="match status" value="2"/>
</dbReference>
<dbReference type="HOGENOM" id="CLU_1348155_0_0_6"/>
<gene>
    <name evidence="2" type="ordered locus">swp_0467</name>
</gene>
<dbReference type="Proteomes" id="UP000000753">
    <property type="component" value="Chromosome"/>
</dbReference>
<organism evidence="2 3">
    <name type="scientific">Shewanella piezotolerans (strain WP3 / JCM 13877)</name>
    <dbReference type="NCBI Taxonomy" id="225849"/>
    <lineage>
        <taxon>Bacteria</taxon>
        <taxon>Pseudomonadati</taxon>
        <taxon>Pseudomonadota</taxon>
        <taxon>Gammaproteobacteria</taxon>
        <taxon>Alteromonadales</taxon>
        <taxon>Shewanellaceae</taxon>
        <taxon>Shewanella</taxon>
    </lineage>
</organism>
<reference evidence="2 3" key="1">
    <citation type="journal article" date="2008" name="PLoS ONE">
        <title>Environmental adaptation: genomic analysis of the piezotolerant and psychrotolerant deep-sea iron reducing bacterium Shewanella piezotolerans WP3.</title>
        <authorList>
            <person name="Wang F."/>
            <person name="Wang J."/>
            <person name="Jian H."/>
            <person name="Zhang B."/>
            <person name="Li S."/>
            <person name="Wang F."/>
            <person name="Zeng X."/>
            <person name="Gao L."/>
            <person name="Bartlett D.H."/>
            <person name="Yu J."/>
            <person name="Hu S."/>
            <person name="Xiao X."/>
        </authorList>
    </citation>
    <scope>NUCLEOTIDE SEQUENCE [LARGE SCALE GENOMIC DNA]</scope>
    <source>
        <strain evidence="3">WP3 / JCM 13877</strain>
    </source>
</reference>
<dbReference type="STRING" id="225849.swp_0467"/>
<dbReference type="EMBL" id="CP000472">
    <property type="protein sequence ID" value="ACJ27298.1"/>
    <property type="molecule type" value="Genomic_DNA"/>
</dbReference>
<dbReference type="KEGG" id="swp:swp_0467"/>
<dbReference type="OrthoDB" id="6401088at2"/>
<dbReference type="Pfam" id="PF12796">
    <property type="entry name" value="Ank_2"/>
    <property type="match status" value="1"/>
</dbReference>
<proteinExistence type="predicted"/>
<feature type="chain" id="PRO_5002866674" evidence="1">
    <location>
        <begin position="17"/>
        <end position="203"/>
    </location>
</feature>
<accession>B8CI22</accession>